<dbReference type="Proteomes" id="UP001333110">
    <property type="component" value="Unassembled WGS sequence"/>
</dbReference>
<feature type="region of interest" description="Disordered" evidence="1">
    <location>
        <begin position="368"/>
        <end position="388"/>
    </location>
</feature>
<feature type="region of interest" description="Disordered" evidence="1">
    <location>
        <begin position="1"/>
        <end position="23"/>
    </location>
</feature>
<evidence type="ECO:0000313" key="3">
    <source>
        <dbReference type="Proteomes" id="UP001333110"/>
    </source>
</evidence>
<gene>
    <name evidence="2" type="ORF">QYF61_008239</name>
</gene>
<name>A0AAN7N9X9_MYCAM</name>
<evidence type="ECO:0000256" key="1">
    <source>
        <dbReference type="SAM" id="MobiDB-lite"/>
    </source>
</evidence>
<evidence type="ECO:0000313" key="2">
    <source>
        <dbReference type="EMBL" id="KAK4807471.1"/>
    </source>
</evidence>
<keyword evidence="3" id="KW-1185">Reference proteome</keyword>
<protein>
    <submittedName>
        <fullName evidence="2">Uncharacterized protein</fullName>
    </submittedName>
</protein>
<sequence length="501" mass="55280">MANQRCPLEARTENNRRIGAVTKPPGNGWTWIFSHPKKSLSEEGKTTLQHISGYCVCANERDRSTEGSAATRKPHKEDSGTESPGRLPQQSCWHSCRRQKCDRMQKEATESGLHSQQAGYPSAYRQLSFVAQRMAQQELLSEKRRLLPACLHPDASTHTAECSKYWENPEESVVADSCVTGAERTRQPGVTLPTEPSEQACFGCSILPKTGRTKVAWVSGRARVGCSCDDALFAGLLLGAPGETAVPVTHNQGLVRAGFERLQGANPEPHLVFHSQEVNKLWAMYPFGCLWLQIYAIIQMQTWKSLPEIIRDGDSTTSLGSLFQCLTTLSVKKFFLMSNLNLPWRNWRPFPLILSLVTWEKRPTPPLDSLLSESDEVSPQPPFLQAEQAQGPQPLPISLVLQTLPQLRCPSLDTLQPLNVSLEVRGPALNTAFEVRPHQCPVQGHSHCPAPAGHTTSDTSQDATGLLGHLGPLLAHIQAAVNQHPQVLLCRAAFQPLFPNL</sequence>
<feature type="region of interest" description="Disordered" evidence="1">
    <location>
        <begin position="65"/>
        <end position="91"/>
    </location>
</feature>
<accession>A0AAN7N9X9</accession>
<comment type="caution">
    <text evidence="2">The sequence shown here is derived from an EMBL/GenBank/DDBJ whole genome shotgun (WGS) entry which is preliminary data.</text>
</comment>
<organism evidence="2 3">
    <name type="scientific">Mycteria americana</name>
    <name type="common">Wood stork</name>
    <dbReference type="NCBI Taxonomy" id="33587"/>
    <lineage>
        <taxon>Eukaryota</taxon>
        <taxon>Metazoa</taxon>
        <taxon>Chordata</taxon>
        <taxon>Craniata</taxon>
        <taxon>Vertebrata</taxon>
        <taxon>Euteleostomi</taxon>
        <taxon>Archelosauria</taxon>
        <taxon>Archosauria</taxon>
        <taxon>Dinosauria</taxon>
        <taxon>Saurischia</taxon>
        <taxon>Theropoda</taxon>
        <taxon>Coelurosauria</taxon>
        <taxon>Aves</taxon>
        <taxon>Neognathae</taxon>
        <taxon>Neoaves</taxon>
        <taxon>Aequornithes</taxon>
        <taxon>Ciconiiformes</taxon>
        <taxon>Ciconiidae</taxon>
        <taxon>Mycteria</taxon>
    </lineage>
</organism>
<reference evidence="2 3" key="1">
    <citation type="journal article" date="2023" name="J. Hered.">
        <title>Chromosome-level genome of the wood stork (Mycteria americana) provides insight into avian chromosome evolution.</title>
        <authorList>
            <person name="Flamio R. Jr."/>
            <person name="Ramstad K.M."/>
        </authorList>
    </citation>
    <scope>NUCLEOTIDE SEQUENCE [LARGE SCALE GENOMIC DNA]</scope>
    <source>
        <strain evidence="2">JAX WOST 10</strain>
    </source>
</reference>
<dbReference type="AlphaFoldDB" id="A0AAN7N9X9"/>
<dbReference type="EMBL" id="JAUNZN010000030">
    <property type="protein sequence ID" value="KAK4807471.1"/>
    <property type="molecule type" value="Genomic_DNA"/>
</dbReference>
<proteinExistence type="predicted"/>